<protein>
    <recommendedName>
        <fullName evidence="3">Tetratricopeptide repeat protein</fullName>
    </recommendedName>
</protein>
<organism evidence="1 2">
    <name type="scientific">Flavobacterium agricola</name>
    <dbReference type="NCBI Taxonomy" id="2870839"/>
    <lineage>
        <taxon>Bacteria</taxon>
        <taxon>Pseudomonadati</taxon>
        <taxon>Bacteroidota</taxon>
        <taxon>Flavobacteriia</taxon>
        <taxon>Flavobacteriales</taxon>
        <taxon>Flavobacteriaceae</taxon>
        <taxon>Flavobacterium</taxon>
    </lineage>
</organism>
<dbReference type="EMBL" id="CP081495">
    <property type="protein sequence ID" value="UYW01871.1"/>
    <property type="molecule type" value="Genomic_DNA"/>
</dbReference>
<dbReference type="Proteomes" id="UP001163328">
    <property type="component" value="Chromosome"/>
</dbReference>
<reference evidence="1" key="1">
    <citation type="submission" date="2021-08" db="EMBL/GenBank/DDBJ databases">
        <title>Flavobacterium sp. strain CC-SYL302.</title>
        <authorList>
            <person name="Lin S.-Y."/>
            <person name="Lee T.-H."/>
            <person name="Young C.-C."/>
        </authorList>
    </citation>
    <scope>NUCLEOTIDE SEQUENCE</scope>
    <source>
        <strain evidence="1">CC-SYL302</strain>
    </source>
</reference>
<name>A0ABY6M025_9FLAO</name>
<keyword evidence="2" id="KW-1185">Reference proteome</keyword>
<evidence type="ECO:0000313" key="1">
    <source>
        <dbReference type="EMBL" id="UYW01871.1"/>
    </source>
</evidence>
<gene>
    <name evidence="1" type="ORF">K5I29_02835</name>
</gene>
<dbReference type="RefSeq" id="WP_264434346.1">
    <property type="nucleotide sequence ID" value="NZ_CP081495.1"/>
</dbReference>
<accession>A0ABY6M025</accession>
<evidence type="ECO:0000313" key="2">
    <source>
        <dbReference type="Proteomes" id="UP001163328"/>
    </source>
</evidence>
<sequence length="176" mass="20483">MALATASKANNIDLFLFYIKQLTQIEANITLKANIYKLIYLQSFRLVEKQDLNRLKKTYKLVTSLEQRFGITAVDELEIYVNLAFDFFTLAIQQKQYTAFVYSESQRLLKNKTIKSIFKDIYGALHYYLGFCAAEQGQIVTAKKYYEIALKALKNRTDEVFITLYQQAFIAHQALK</sequence>
<evidence type="ECO:0008006" key="3">
    <source>
        <dbReference type="Google" id="ProtNLM"/>
    </source>
</evidence>
<proteinExistence type="predicted"/>